<feature type="domain" description="EF-hand" evidence="3">
    <location>
        <begin position="8"/>
        <end position="43"/>
    </location>
</feature>
<dbReference type="Pfam" id="PF13499">
    <property type="entry name" value="EF-hand_7"/>
    <property type="match status" value="2"/>
</dbReference>
<comment type="caution">
    <text evidence="4">The sequence shown here is derived from an EMBL/GenBank/DDBJ whole genome shotgun (WGS) entry which is preliminary data.</text>
</comment>
<dbReference type="PROSITE" id="PS00018">
    <property type="entry name" value="EF_HAND_1"/>
    <property type="match status" value="4"/>
</dbReference>
<proteinExistence type="predicted"/>
<dbReference type="GO" id="GO:0005509">
    <property type="term" value="F:calcium ion binding"/>
    <property type="evidence" value="ECO:0007669"/>
    <property type="project" value="InterPro"/>
</dbReference>
<dbReference type="EMBL" id="CAJOBJ010334635">
    <property type="protein sequence ID" value="CAF5187342.1"/>
    <property type="molecule type" value="Genomic_DNA"/>
</dbReference>
<feature type="domain" description="EF-hand" evidence="3">
    <location>
        <begin position="81"/>
        <end position="116"/>
    </location>
</feature>
<sequence length="146" mass="16709">MTNTLTNTQRQELKDAFDVFDSDGSGKISARELGNIFKALNIKVNDHGLKHLMNEMDTDRSGQIEFEEFSRVMAATYFKKYSEDELRAAFRQFDEDGSGYIQSSELEHIMRKMGRHFTNEQIDAMAKALDTSGDGKIGFDEFVQLF</sequence>
<evidence type="ECO:0000259" key="3">
    <source>
        <dbReference type="PROSITE" id="PS50222"/>
    </source>
</evidence>
<feature type="domain" description="EF-hand" evidence="3">
    <location>
        <begin position="117"/>
        <end position="146"/>
    </location>
</feature>
<dbReference type="InterPro" id="IPR002048">
    <property type="entry name" value="EF_hand_dom"/>
</dbReference>
<evidence type="ECO:0000256" key="2">
    <source>
        <dbReference type="ARBA" id="ARBA00022837"/>
    </source>
</evidence>
<dbReference type="Gene3D" id="1.10.238.10">
    <property type="entry name" value="EF-hand"/>
    <property type="match status" value="2"/>
</dbReference>
<dbReference type="SUPFAM" id="SSF47473">
    <property type="entry name" value="EF-hand"/>
    <property type="match status" value="1"/>
</dbReference>
<dbReference type="GO" id="GO:0016460">
    <property type="term" value="C:myosin II complex"/>
    <property type="evidence" value="ECO:0007669"/>
    <property type="project" value="TreeGrafter"/>
</dbReference>
<evidence type="ECO:0000313" key="4">
    <source>
        <dbReference type="EMBL" id="CAF1263196.1"/>
    </source>
</evidence>
<dbReference type="InterPro" id="IPR050230">
    <property type="entry name" value="CALM/Myosin/TropC-like"/>
</dbReference>
<evidence type="ECO:0000256" key="1">
    <source>
        <dbReference type="ARBA" id="ARBA00022737"/>
    </source>
</evidence>
<keyword evidence="2" id="KW-0106">Calcium</keyword>
<dbReference type="PANTHER" id="PTHR23048:SF59">
    <property type="entry name" value="EF-HAND SUPERFAMILY PROTEIN"/>
    <property type="match status" value="1"/>
</dbReference>
<keyword evidence="1" id="KW-0677">Repeat</keyword>
<organism evidence="4 6">
    <name type="scientific">Rotaria magnacalcarata</name>
    <dbReference type="NCBI Taxonomy" id="392030"/>
    <lineage>
        <taxon>Eukaryota</taxon>
        <taxon>Metazoa</taxon>
        <taxon>Spiralia</taxon>
        <taxon>Gnathifera</taxon>
        <taxon>Rotifera</taxon>
        <taxon>Eurotatoria</taxon>
        <taxon>Bdelloidea</taxon>
        <taxon>Philodinida</taxon>
        <taxon>Philodinidae</taxon>
        <taxon>Rotaria</taxon>
    </lineage>
</organism>
<dbReference type="InterPro" id="IPR011992">
    <property type="entry name" value="EF-hand-dom_pair"/>
</dbReference>
<dbReference type="PANTHER" id="PTHR23048">
    <property type="entry name" value="MYOSIN LIGHT CHAIN 1, 3"/>
    <property type="match status" value="1"/>
</dbReference>
<evidence type="ECO:0000313" key="6">
    <source>
        <dbReference type="Proteomes" id="UP000663834"/>
    </source>
</evidence>
<dbReference type="Proteomes" id="UP000663834">
    <property type="component" value="Unassembled WGS sequence"/>
</dbReference>
<accession>A0A815B5D8</accession>
<dbReference type="FunFam" id="1.10.238.10:FF:000003">
    <property type="entry name" value="Calmodulin A"/>
    <property type="match status" value="1"/>
</dbReference>
<evidence type="ECO:0000313" key="5">
    <source>
        <dbReference type="EMBL" id="CAF5187342.1"/>
    </source>
</evidence>
<dbReference type="OrthoDB" id="26525at2759"/>
<feature type="domain" description="EF-hand" evidence="3">
    <location>
        <begin position="44"/>
        <end position="79"/>
    </location>
</feature>
<dbReference type="Proteomes" id="UP000681720">
    <property type="component" value="Unassembled WGS sequence"/>
</dbReference>
<gene>
    <name evidence="5" type="ORF">GIL414_LOCUS71606</name>
    <name evidence="4" type="ORF">KQP761_LOCUS2905</name>
</gene>
<dbReference type="PROSITE" id="PS50222">
    <property type="entry name" value="EF_HAND_2"/>
    <property type="match status" value="4"/>
</dbReference>
<dbReference type="SMART" id="SM00054">
    <property type="entry name" value="EFh"/>
    <property type="match status" value="4"/>
</dbReference>
<dbReference type="AlphaFoldDB" id="A0A815B5D8"/>
<dbReference type="EMBL" id="CAJNOW010000182">
    <property type="protein sequence ID" value="CAF1263196.1"/>
    <property type="molecule type" value="Genomic_DNA"/>
</dbReference>
<reference evidence="4" key="1">
    <citation type="submission" date="2021-02" db="EMBL/GenBank/DDBJ databases">
        <authorList>
            <person name="Nowell W R."/>
        </authorList>
    </citation>
    <scope>NUCLEOTIDE SEQUENCE</scope>
</reference>
<dbReference type="InterPro" id="IPR018247">
    <property type="entry name" value="EF_Hand_1_Ca_BS"/>
</dbReference>
<name>A0A815B5D8_9BILA</name>
<protein>
    <recommendedName>
        <fullName evidence="3">EF-hand domain-containing protein</fullName>
    </recommendedName>
</protein>